<dbReference type="InterPro" id="IPR001254">
    <property type="entry name" value="Trypsin_dom"/>
</dbReference>
<evidence type="ECO:0000256" key="1">
    <source>
        <dbReference type="ARBA" id="ARBA00007664"/>
    </source>
</evidence>
<protein>
    <recommendedName>
        <fullName evidence="7">Peptidase S1 domain-containing protein</fullName>
    </recommendedName>
</protein>
<reference evidence="9" key="1">
    <citation type="submission" date="2023-01" db="EMBL/GenBank/DDBJ databases">
        <title>Key to firefly adult light organ development and bioluminescence: homeobox transcription factors regulate luciferase expression and transportation to peroxisome.</title>
        <authorList>
            <person name="Fu X."/>
        </authorList>
    </citation>
    <scope>NUCLEOTIDE SEQUENCE [LARGE SCALE GENOMIC DNA]</scope>
</reference>
<dbReference type="PANTHER" id="PTHR24276">
    <property type="entry name" value="POLYSERASE-RELATED"/>
    <property type="match status" value="1"/>
</dbReference>
<gene>
    <name evidence="8" type="ORF">RN001_010716</name>
</gene>
<evidence type="ECO:0000259" key="7">
    <source>
        <dbReference type="PROSITE" id="PS50240"/>
    </source>
</evidence>
<dbReference type="PROSITE" id="PS50240">
    <property type="entry name" value="TRYPSIN_DOM"/>
    <property type="match status" value="1"/>
</dbReference>
<dbReference type="GO" id="GO:0006508">
    <property type="term" value="P:proteolysis"/>
    <property type="evidence" value="ECO:0007669"/>
    <property type="project" value="UniProtKB-KW"/>
</dbReference>
<evidence type="ECO:0000256" key="4">
    <source>
        <dbReference type="ARBA" id="ARBA00022825"/>
    </source>
</evidence>
<dbReference type="PRINTS" id="PR00722">
    <property type="entry name" value="CHYMOTRYPSIN"/>
</dbReference>
<dbReference type="GO" id="GO:0004252">
    <property type="term" value="F:serine-type endopeptidase activity"/>
    <property type="evidence" value="ECO:0007669"/>
    <property type="project" value="InterPro"/>
</dbReference>
<keyword evidence="5" id="KW-1015">Disulfide bond</keyword>
<comment type="similarity">
    <text evidence="1">Belongs to the peptidase S1 family.</text>
</comment>
<organism evidence="8 9">
    <name type="scientific">Aquatica leii</name>
    <dbReference type="NCBI Taxonomy" id="1421715"/>
    <lineage>
        <taxon>Eukaryota</taxon>
        <taxon>Metazoa</taxon>
        <taxon>Ecdysozoa</taxon>
        <taxon>Arthropoda</taxon>
        <taxon>Hexapoda</taxon>
        <taxon>Insecta</taxon>
        <taxon>Pterygota</taxon>
        <taxon>Neoptera</taxon>
        <taxon>Endopterygota</taxon>
        <taxon>Coleoptera</taxon>
        <taxon>Polyphaga</taxon>
        <taxon>Elateriformia</taxon>
        <taxon>Elateroidea</taxon>
        <taxon>Lampyridae</taxon>
        <taxon>Luciolinae</taxon>
        <taxon>Aquatica</taxon>
    </lineage>
</organism>
<dbReference type="InterPro" id="IPR050430">
    <property type="entry name" value="Peptidase_S1"/>
</dbReference>
<dbReference type="Proteomes" id="UP001353858">
    <property type="component" value="Unassembled WGS sequence"/>
</dbReference>
<dbReference type="SUPFAM" id="SSF50494">
    <property type="entry name" value="Trypsin-like serine proteases"/>
    <property type="match status" value="2"/>
</dbReference>
<dbReference type="Pfam" id="PF00089">
    <property type="entry name" value="Trypsin"/>
    <property type="match status" value="2"/>
</dbReference>
<feature type="domain" description="Peptidase S1" evidence="7">
    <location>
        <begin position="30"/>
        <end position="359"/>
    </location>
</feature>
<sequence>MTLLAILAVIIIVFIQIYDYKEVLKFGERIVGGENADISEFPYLVSVQLSNRHLCGAAILSDRTVVSAAHCFDTSTTELLTIRVNSSFAYFGGYVIKIRSIKRHPKYGHNGRIPIYDVAMVYLTSSMFESIKLNLYPDSEDDDMPVGAVVDVAGWGSLNACYLCLNFVVKDTHINRENGFNRRRDVSKLMVRACSNHTNIDGQVSSVAAVKYHPKFNLYNDDYDVSVLILVTPVINGIKINLPAVNEIVPVGATAVVAGWGETKKGGYYADRLQKIKTKRITNEKCNFTYDGALTSSMFCFSSDEKDVCLGDSGSPLVYKNSVIGIASWVRGCGRNKYPAVYINVAEPLVHAFITENIIE</sequence>
<evidence type="ECO:0000313" key="9">
    <source>
        <dbReference type="Proteomes" id="UP001353858"/>
    </source>
</evidence>
<dbReference type="CDD" id="cd00190">
    <property type="entry name" value="Tryp_SPc"/>
    <property type="match status" value="1"/>
</dbReference>
<name>A0AAN7Q3H8_9COLE</name>
<dbReference type="InterPro" id="IPR001314">
    <property type="entry name" value="Peptidase_S1A"/>
</dbReference>
<comment type="caution">
    <text evidence="8">The sequence shown here is derived from an EMBL/GenBank/DDBJ whole genome shotgun (WGS) entry which is preliminary data.</text>
</comment>
<dbReference type="SMART" id="SM00020">
    <property type="entry name" value="Tryp_SPc"/>
    <property type="match status" value="1"/>
</dbReference>
<dbReference type="PROSITE" id="PS00134">
    <property type="entry name" value="TRYPSIN_HIS"/>
    <property type="match status" value="1"/>
</dbReference>
<evidence type="ECO:0000256" key="3">
    <source>
        <dbReference type="ARBA" id="ARBA00022801"/>
    </source>
</evidence>
<keyword evidence="3 6" id="KW-0378">Hydrolase</keyword>
<accession>A0AAN7Q3H8</accession>
<evidence type="ECO:0000256" key="2">
    <source>
        <dbReference type="ARBA" id="ARBA00022670"/>
    </source>
</evidence>
<dbReference type="Gene3D" id="2.40.10.10">
    <property type="entry name" value="Trypsin-like serine proteases"/>
    <property type="match status" value="3"/>
</dbReference>
<dbReference type="InterPro" id="IPR009003">
    <property type="entry name" value="Peptidase_S1_PA"/>
</dbReference>
<evidence type="ECO:0000256" key="6">
    <source>
        <dbReference type="RuleBase" id="RU363034"/>
    </source>
</evidence>
<evidence type="ECO:0000313" key="8">
    <source>
        <dbReference type="EMBL" id="KAK4878210.1"/>
    </source>
</evidence>
<dbReference type="PROSITE" id="PS00135">
    <property type="entry name" value="TRYPSIN_SER"/>
    <property type="match status" value="1"/>
</dbReference>
<proteinExistence type="inferred from homology"/>
<dbReference type="AlphaFoldDB" id="A0AAN7Q3H8"/>
<keyword evidence="2 6" id="KW-0645">Protease</keyword>
<evidence type="ECO:0000256" key="5">
    <source>
        <dbReference type="ARBA" id="ARBA00023157"/>
    </source>
</evidence>
<keyword evidence="9" id="KW-1185">Reference proteome</keyword>
<keyword evidence="4 6" id="KW-0720">Serine protease</keyword>
<dbReference type="InterPro" id="IPR018114">
    <property type="entry name" value="TRYPSIN_HIS"/>
</dbReference>
<dbReference type="InterPro" id="IPR033116">
    <property type="entry name" value="TRYPSIN_SER"/>
</dbReference>
<dbReference type="PANTHER" id="PTHR24276:SF91">
    <property type="entry name" value="AT26814P-RELATED"/>
    <property type="match status" value="1"/>
</dbReference>
<dbReference type="InterPro" id="IPR043504">
    <property type="entry name" value="Peptidase_S1_PA_chymotrypsin"/>
</dbReference>
<dbReference type="EMBL" id="JARPUR010000004">
    <property type="protein sequence ID" value="KAK4878210.1"/>
    <property type="molecule type" value="Genomic_DNA"/>
</dbReference>